<sequence>MNHAIFSVILAVLVLPAMPLTDAFYAGPCNPEVQDCP</sequence>
<dbReference type="EMBL" id="FPAW01000002">
    <property type="protein sequence ID" value="SFT50937.1"/>
    <property type="molecule type" value="Genomic_DNA"/>
</dbReference>
<dbReference type="STRING" id="999627.SAMN05216236_102266"/>
<organism evidence="1 2">
    <name type="scientific">Sedimentitalea nanhaiensis</name>
    <dbReference type="NCBI Taxonomy" id="999627"/>
    <lineage>
        <taxon>Bacteria</taxon>
        <taxon>Pseudomonadati</taxon>
        <taxon>Pseudomonadota</taxon>
        <taxon>Alphaproteobacteria</taxon>
        <taxon>Rhodobacterales</taxon>
        <taxon>Paracoccaceae</taxon>
        <taxon>Sedimentitalea</taxon>
    </lineage>
</organism>
<evidence type="ECO:0000313" key="1">
    <source>
        <dbReference type="EMBL" id="SFT50937.1"/>
    </source>
</evidence>
<name>A0A1I6YKP7_9RHOB</name>
<dbReference type="AlphaFoldDB" id="A0A1I6YKP7"/>
<proteinExistence type="predicted"/>
<keyword evidence="2" id="KW-1185">Reference proteome</keyword>
<evidence type="ECO:0000313" key="2">
    <source>
        <dbReference type="Proteomes" id="UP000182466"/>
    </source>
</evidence>
<gene>
    <name evidence="1" type="ORF">SAMN05216236_102266</name>
</gene>
<dbReference type="Proteomes" id="UP000182466">
    <property type="component" value="Unassembled WGS sequence"/>
</dbReference>
<protein>
    <submittedName>
        <fullName evidence="1">Uncharacterized protein</fullName>
    </submittedName>
</protein>
<reference evidence="1 2" key="1">
    <citation type="submission" date="2016-10" db="EMBL/GenBank/DDBJ databases">
        <authorList>
            <person name="de Groot N.N."/>
        </authorList>
    </citation>
    <scope>NUCLEOTIDE SEQUENCE [LARGE SCALE GENOMIC DNA]</scope>
    <source>
        <strain evidence="1 2">CGMCC 1.10959</strain>
    </source>
</reference>
<accession>A0A1I6YKP7</accession>